<dbReference type="PANTHER" id="PTHR46071:SF2">
    <property type="entry name" value="ANKYRIN REPEAT AND BTB_POZ DOMAIN-CONTAINING PROTEIN 2-LIKE PROTEIN"/>
    <property type="match status" value="1"/>
</dbReference>
<evidence type="ECO:0000313" key="6">
    <source>
        <dbReference type="EMBL" id="CAD7571955.1"/>
    </source>
</evidence>
<dbReference type="Pfam" id="PF00651">
    <property type="entry name" value="BTB"/>
    <property type="match status" value="1"/>
</dbReference>
<dbReference type="SUPFAM" id="SSF48403">
    <property type="entry name" value="Ankyrin repeat"/>
    <property type="match status" value="1"/>
</dbReference>
<keyword evidence="2 3" id="KW-0040">ANK repeat</keyword>
<dbReference type="SMART" id="SM00225">
    <property type="entry name" value="BTB"/>
    <property type="match status" value="1"/>
</dbReference>
<dbReference type="InterPro" id="IPR000210">
    <property type="entry name" value="BTB/POZ_dom"/>
</dbReference>
<dbReference type="CDD" id="cd18491">
    <property type="entry name" value="BACK_ABTB2_like"/>
    <property type="match status" value="1"/>
</dbReference>
<name>A0A7R9P6K2_TIMCA</name>
<dbReference type="SUPFAM" id="SSF47113">
    <property type="entry name" value="Histone-fold"/>
    <property type="match status" value="1"/>
</dbReference>
<feature type="region of interest" description="Disordered" evidence="4">
    <location>
        <begin position="365"/>
        <end position="399"/>
    </location>
</feature>
<organism evidence="6">
    <name type="scientific">Timema californicum</name>
    <name type="common">California timema</name>
    <name type="synonym">Walking stick</name>
    <dbReference type="NCBI Taxonomy" id="61474"/>
    <lineage>
        <taxon>Eukaryota</taxon>
        <taxon>Metazoa</taxon>
        <taxon>Ecdysozoa</taxon>
        <taxon>Arthropoda</taxon>
        <taxon>Hexapoda</taxon>
        <taxon>Insecta</taxon>
        <taxon>Pterygota</taxon>
        <taxon>Neoptera</taxon>
        <taxon>Polyneoptera</taxon>
        <taxon>Phasmatodea</taxon>
        <taxon>Timematodea</taxon>
        <taxon>Timematoidea</taxon>
        <taxon>Timematidae</taxon>
        <taxon>Timema</taxon>
    </lineage>
</organism>
<dbReference type="PROSITE" id="PS50088">
    <property type="entry name" value="ANK_REPEAT"/>
    <property type="match status" value="2"/>
</dbReference>
<evidence type="ECO:0000256" key="1">
    <source>
        <dbReference type="ARBA" id="ARBA00022737"/>
    </source>
</evidence>
<feature type="region of interest" description="Disordered" evidence="4">
    <location>
        <begin position="564"/>
        <end position="644"/>
    </location>
</feature>
<dbReference type="GO" id="GO:0046982">
    <property type="term" value="F:protein heterodimerization activity"/>
    <property type="evidence" value="ECO:0007669"/>
    <property type="project" value="InterPro"/>
</dbReference>
<dbReference type="InterPro" id="IPR011333">
    <property type="entry name" value="SKP1/BTB/POZ_sf"/>
</dbReference>
<dbReference type="FunFam" id="3.30.710.10:FF:000030">
    <property type="entry name" value="Ankyrin repeat and BTB/POZ domain-containing protein BTBD11"/>
    <property type="match status" value="1"/>
</dbReference>
<dbReference type="InterPro" id="IPR059008">
    <property type="entry name" value="ABTB2/3_histone"/>
</dbReference>
<dbReference type="CDD" id="cd18297">
    <property type="entry name" value="BTB_POZ_ABTB2-like"/>
    <property type="match status" value="1"/>
</dbReference>
<dbReference type="InterPro" id="IPR036770">
    <property type="entry name" value="Ankyrin_rpt-contain_sf"/>
</dbReference>
<dbReference type="InterPro" id="IPR052089">
    <property type="entry name" value="Ankyrin-BTB/POZ_domain"/>
</dbReference>
<dbReference type="Gene3D" id="3.30.710.10">
    <property type="entry name" value="Potassium Channel Kv1.1, Chain A"/>
    <property type="match status" value="1"/>
</dbReference>
<dbReference type="Pfam" id="PF12796">
    <property type="entry name" value="Ank_2"/>
    <property type="match status" value="1"/>
</dbReference>
<evidence type="ECO:0000256" key="4">
    <source>
        <dbReference type="SAM" id="MobiDB-lite"/>
    </source>
</evidence>
<dbReference type="CDD" id="cd22913">
    <property type="entry name" value="HFD_ABTB2-like"/>
    <property type="match status" value="1"/>
</dbReference>
<feature type="compositionally biased region" description="Gly residues" evidence="4">
    <location>
        <begin position="527"/>
        <end position="538"/>
    </location>
</feature>
<sequence length="1655" mass="184891">MSCQRNCRCLICKELRDFRPPEITSKSPPIYFDNNFILRRPGTSEDVNDFPEMKEEELSLFQRDYDFNIYSDNDCDSDAPLGDVFGLEKRRIKMFFVNSGGMHATNKRDKKAEKGSINYFDAYRWITENKRVDKMNRREKGEHGQEKKVKGERFYDTLWRTGDDGKPRCRSECVGGDGDMWKDSIDVNKNKRNRWSSVENLDEHVSHRNNCRKLSDRGRYRRSYNNMAEIAGCKWDLKEKFKDISEELRMHCNRTRDADSSFNKGNQTLDVKPNFCDGTWIVKSEKIERPSNQDLCDIWCDPGQVDTSTWTFDDRSVEIGDSPENYCHEPQENSEDRLEYIYRPGGGSREMLPSGYVAYQQVPPVTAPGDSPSASKLQRTNNPQLVSIRPPSAKMSDEKPFHSISISKGAGPPLANRGCQTPNKFQPTTPLTGLKPVEDRDGSDITLEQLVPEKDTNTGIGPGPVVLDACTVTVHDMVLSEENAATRTFKSPFAPNQTTWSRQMQQRAALQTVTSKMATVSSSNRQQGGGNFGRGYGSMIGSNGRNNSHLHHHLSVEELRLMQRRQESNGSSSDDGTRSSGHASMSDGHLSSSPPADRHQHYKSHLNSVPEDERLSASVMQNQCRSGRKSTHNRSRHRATPAKLVPCGSGLEDIKLAIQQLTMRSHTSTTAGGYSTSTYSSLSGSESSEPAVRRLMRHSSLETINTNVTNADEFVWVDSHNRLVELQHLPWSNHDVLKVIQNGRIKEHMERVSMETIPRLSYLLQRALVRIGRESQRLSRPLGMCSKQEVCSALKITLCPALADSCTKACLRAAAMFAVSGDMQLKQSKSCRAGLQLSVGKFQRWMADVRLGKFIHEMTYYYRYAAVYLAAGVENLLEEIILQCLSNEADTVLTATMFEHAIANSGDLWGLLQPYAHLNAGRIASGELNNRALAMPRWASVSSVNTEMTHTSSVTSGKSMEQSLLTTCVGSIQELTELLARINTRPVSWTPSAIQALFYFMRCSQQLEHAEFTAPIQELVYERAYVVLPPLVEWLRVTVAHAEHRHSSLLDQDDVMQAARLLLPGVDCPIRQIVGGPDEPVVSKRSGDEVEYVRRLKTELAFKMLRSGRTDLIQHALQLLPPNKKLNSVNEHGLTPLMVAVLLHEEGSARCLLDAGADPDVETPPSGAQGCPYVHAEAQHWTSLTYAILQGSCSMVRLLLERGAHVEGGTRLSEDKCTLTPLQVNTMSHEWRAVVFSRLGFELVACGNAEMVSLLLAHGAHPFLSTLLKDSLCYSGAAQRGCYSAISVAASHGQRSILHKLLSHPLNTNNNKEVLSLEEILAEGANQLTADRRQGGNRLQVTCPPSSETSGLSGNLAASDNSQLLKLSKTQIKSLQEAMYHSAENNHLDIRDTSFSGGTRIDPKFVNNPELSDVQFRVEGRVFYGHKIVLVTWSPRFRAMLSSKLCDGNPPIVHINDIRYHIFQLVMQYLYNGGCETLKVEQSDVLELMAASNFFQLDGLLRFCEAQCSTMVDLDNIVSMYIHAKMTFFISSTQGWAKSPRRELCSWLAQKWVGLCGAVQFNCRQVKVLTVGSERMAFSASALGVLGLQVYNAGELLEYCQGFLLQNMVALLTYDDSVKRLLFGKKLHSHDVLAGLLLTLQARIKARNPRTAKPK</sequence>
<dbReference type="InterPro" id="IPR009072">
    <property type="entry name" value="Histone-fold"/>
</dbReference>
<dbReference type="EMBL" id="OE180790">
    <property type="protein sequence ID" value="CAD7571955.1"/>
    <property type="molecule type" value="Genomic_DNA"/>
</dbReference>
<evidence type="ECO:0000259" key="5">
    <source>
        <dbReference type="PROSITE" id="PS50097"/>
    </source>
</evidence>
<gene>
    <name evidence="6" type="ORF">TCMB3V08_LOCUS4617</name>
</gene>
<dbReference type="PROSITE" id="PS50097">
    <property type="entry name" value="BTB"/>
    <property type="match status" value="1"/>
</dbReference>
<feature type="compositionally biased region" description="Basic residues" evidence="4">
    <location>
        <begin position="626"/>
        <end position="640"/>
    </location>
</feature>
<feature type="compositionally biased region" description="Low complexity" evidence="4">
    <location>
        <begin position="568"/>
        <end position="581"/>
    </location>
</feature>
<accession>A0A7R9P6K2</accession>
<evidence type="ECO:0000256" key="3">
    <source>
        <dbReference type="PROSITE-ProRule" id="PRU00023"/>
    </source>
</evidence>
<dbReference type="Gene3D" id="1.25.40.20">
    <property type="entry name" value="Ankyrin repeat-containing domain"/>
    <property type="match status" value="1"/>
</dbReference>
<feature type="compositionally biased region" description="Polar residues" evidence="4">
    <location>
        <begin position="372"/>
        <end position="385"/>
    </location>
</feature>
<feature type="region of interest" description="Disordered" evidence="4">
    <location>
        <begin position="516"/>
        <end position="549"/>
    </location>
</feature>
<feature type="domain" description="BTB" evidence="5">
    <location>
        <begin position="1412"/>
        <end position="1473"/>
    </location>
</feature>
<keyword evidence="1" id="KW-0677">Repeat</keyword>
<reference evidence="6" key="1">
    <citation type="submission" date="2020-11" db="EMBL/GenBank/DDBJ databases">
        <authorList>
            <person name="Tran Van P."/>
        </authorList>
    </citation>
    <scope>NUCLEOTIDE SEQUENCE</scope>
</reference>
<dbReference type="InterPro" id="IPR002110">
    <property type="entry name" value="Ankyrin_rpt"/>
</dbReference>
<dbReference type="Pfam" id="PF26281">
    <property type="entry name" value="Histone_ABTB"/>
    <property type="match status" value="1"/>
</dbReference>
<dbReference type="SMART" id="SM00248">
    <property type="entry name" value="ANK"/>
    <property type="match status" value="4"/>
</dbReference>
<protein>
    <submittedName>
        <fullName evidence="6">(California timema) hypothetical protein</fullName>
    </submittedName>
</protein>
<dbReference type="SUPFAM" id="SSF54695">
    <property type="entry name" value="POZ domain"/>
    <property type="match status" value="1"/>
</dbReference>
<dbReference type="PANTHER" id="PTHR46071">
    <property type="entry name" value="ANKYRIN REPEAT AND BTB/POZ DOMAIN-CONTAINING"/>
    <property type="match status" value="1"/>
</dbReference>
<proteinExistence type="predicted"/>
<feature type="repeat" description="ANK" evidence="3">
    <location>
        <begin position="1132"/>
        <end position="1164"/>
    </location>
</feature>
<evidence type="ECO:0000256" key="2">
    <source>
        <dbReference type="ARBA" id="ARBA00023043"/>
    </source>
</evidence>
<feature type="repeat" description="ANK" evidence="3">
    <location>
        <begin position="1179"/>
        <end position="1211"/>
    </location>
</feature>
<dbReference type="Gene3D" id="1.10.20.10">
    <property type="entry name" value="Histone, subunit A"/>
    <property type="match status" value="1"/>
</dbReference>